<keyword evidence="3" id="KW-1185">Reference proteome</keyword>
<dbReference type="PANTHER" id="PTHR43610">
    <property type="entry name" value="BLL6696 PROTEIN"/>
    <property type="match status" value="1"/>
</dbReference>
<comment type="caution">
    <text evidence="2">The sequence shown here is derived from an EMBL/GenBank/DDBJ whole genome shotgun (WGS) entry which is preliminary data.</text>
</comment>
<organism evidence="2 3">
    <name type="scientific">Mesobacillus zeae</name>
    <dbReference type="NCBI Taxonomy" id="1917180"/>
    <lineage>
        <taxon>Bacteria</taxon>
        <taxon>Bacillati</taxon>
        <taxon>Bacillota</taxon>
        <taxon>Bacilli</taxon>
        <taxon>Bacillales</taxon>
        <taxon>Bacillaceae</taxon>
        <taxon>Mesobacillus</taxon>
    </lineage>
</organism>
<keyword evidence="2" id="KW-0808">Transferase</keyword>
<dbReference type="RefSeq" id="WP_119112743.1">
    <property type="nucleotide sequence ID" value="NZ_CBCSEO010000002.1"/>
</dbReference>
<evidence type="ECO:0000313" key="2">
    <source>
        <dbReference type="EMBL" id="RID85890.1"/>
    </source>
</evidence>
<dbReference type="Gene3D" id="3.40.630.30">
    <property type="match status" value="1"/>
</dbReference>
<dbReference type="InterPro" id="IPR000182">
    <property type="entry name" value="GNAT_dom"/>
</dbReference>
<dbReference type="AlphaFoldDB" id="A0A398BDS1"/>
<name>A0A398BDS1_9BACI</name>
<dbReference type="SUPFAM" id="SSF55729">
    <property type="entry name" value="Acyl-CoA N-acyltransferases (Nat)"/>
    <property type="match status" value="1"/>
</dbReference>
<protein>
    <submittedName>
        <fullName evidence="2">N-acetyltransferase</fullName>
    </submittedName>
</protein>
<accession>A0A398BDS1</accession>
<dbReference type="OrthoDB" id="9795199at2"/>
<proteinExistence type="predicted"/>
<dbReference type="GO" id="GO:0016747">
    <property type="term" value="F:acyltransferase activity, transferring groups other than amino-acyl groups"/>
    <property type="evidence" value="ECO:0007669"/>
    <property type="project" value="InterPro"/>
</dbReference>
<dbReference type="Pfam" id="PF13302">
    <property type="entry name" value="Acetyltransf_3"/>
    <property type="match status" value="1"/>
</dbReference>
<dbReference type="EMBL" id="QWVT01000015">
    <property type="protein sequence ID" value="RID85890.1"/>
    <property type="molecule type" value="Genomic_DNA"/>
</dbReference>
<dbReference type="InterPro" id="IPR016181">
    <property type="entry name" value="Acyl_CoA_acyltransferase"/>
</dbReference>
<sequence length="195" mass="22636">MKIENVLNGETVQLVAMEKNHIAGLWEAAKPDQIWTHMATKISSYSEMESAVEQALAEKEKGLQFPFVVVERSTGRIIGSTRYLDISTQNRSLEIGWTWYNPAFWRTRVNTECKLLLLEHVFEKLKMNRVCLKTDERNIRSQRAIERIGGVKEGVLRKDKILADGFARNTVYFSILPDEWPQVKERLNSRLKIKK</sequence>
<dbReference type="PANTHER" id="PTHR43610:SF1">
    <property type="entry name" value="N-ACETYLTRANSFERASE DOMAIN-CONTAINING PROTEIN"/>
    <property type="match status" value="1"/>
</dbReference>
<gene>
    <name evidence="2" type="ORF">D1970_08455</name>
</gene>
<evidence type="ECO:0000259" key="1">
    <source>
        <dbReference type="Pfam" id="PF13302"/>
    </source>
</evidence>
<dbReference type="Proteomes" id="UP000265816">
    <property type="component" value="Unassembled WGS sequence"/>
</dbReference>
<feature type="domain" description="N-acetyltransferase" evidence="1">
    <location>
        <begin position="14"/>
        <end position="150"/>
    </location>
</feature>
<reference evidence="2" key="1">
    <citation type="submission" date="2018-08" db="EMBL/GenBank/DDBJ databases">
        <title>Bacillus jemisoniae sp. nov., Bacillus chryseoplanitiae sp. nov., Bacillus resnikiae sp. nov., and Bacillus frankliniae sp. nov., isolated from Viking spacecraft and associated surfaces.</title>
        <authorList>
            <person name="Seuylemezian A."/>
            <person name="Vaishampayan P."/>
        </authorList>
    </citation>
    <scope>NUCLEOTIDE SEQUENCE [LARGE SCALE GENOMIC DNA]</scope>
    <source>
        <strain evidence="2">JJ-247</strain>
    </source>
</reference>
<evidence type="ECO:0000313" key="3">
    <source>
        <dbReference type="Proteomes" id="UP000265816"/>
    </source>
</evidence>